<protein>
    <submittedName>
        <fullName evidence="1">Uncharacterized protein</fullName>
    </submittedName>
</protein>
<dbReference type="EMBL" id="GGEC01079038">
    <property type="protein sequence ID" value="MBX59522.1"/>
    <property type="molecule type" value="Transcribed_RNA"/>
</dbReference>
<reference evidence="1" key="1">
    <citation type="submission" date="2018-02" db="EMBL/GenBank/DDBJ databases">
        <title>Rhizophora mucronata_Transcriptome.</title>
        <authorList>
            <person name="Meera S.P."/>
            <person name="Sreeshan A."/>
            <person name="Augustine A."/>
        </authorList>
    </citation>
    <scope>NUCLEOTIDE SEQUENCE</scope>
    <source>
        <tissue evidence="1">Leaf</tissue>
    </source>
</reference>
<organism evidence="1">
    <name type="scientific">Rhizophora mucronata</name>
    <name type="common">Asiatic mangrove</name>
    <dbReference type="NCBI Taxonomy" id="61149"/>
    <lineage>
        <taxon>Eukaryota</taxon>
        <taxon>Viridiplantae</taxon>
        <taxon>Streptophyta</taxon>
        <taxon>Embryophyta</taxon>
        <taxon>Tracheophyta</taxon>
        <taxon>Spermatophyta</taxon>
        <taxon>Magnoliopsida</taxon>
        <taxon>eudicotyledons</taxon>
        <taxon>Gunneridae</taxon>
        <taxon>Pentapetalae</taxon>
        <taxon>rosids</taxon>
        <taxon>fabids</taxon>
        <taxon>Malpighiales</taxon>
        <taxon>Rhizophoraceae</taxon>
        <taxon>Rhizophora</taxon>
    </lineage>
</organism>
<accession>A0A2P2PXQ8</accession>
<dbReference type="AlphaFoldDB" id="A0A2P2PXQ8"/>
<name>A0A2P2PXQ8_RHIMU</name>
<sequence>MTNVMCYIVGLLRNCLVRVISECILKFSNVLNSKRIHMRLRATRRC</sequence>
<evidence type="ECO:0000313" key="1">
    <source>
        <dbReference type="EMBL" id="MBX59522.1"/>
    </source>
</evidence>
<proteinExistence type="predicted"/>